<dbReference type="PANTHER" id="PTHR21581">
    <property type="entry name" value="D-ALANYL-D-ALANINE CARBOXYPEPTIDASE"/>
    <property type="match status" value="1"/>
</dbReference>
<dbReference type="Gene3D" id="3.40.710.10">
    <property type="entry name" value="DD-peptidase/beta-lactamase superfamily"/>
    <property type="match status" value="1"/>
</dbReference>
<keyword evidence="5 19" id="KW-0121">Carboxypeptidase</keyword>
<feature type="binding site" evidence="14">
    <location>
        <position position="222"/>
    </location>
    <ligand>
        <name>substrate</name>
    </ligand>
</feature>
<protein>
    <recommendedName>
        <fullName evidence="4">serine-type D-Ala-D-Ala carboxypeptidase</fullName>
        <ecNumber evidence="4">3.4.16.4</ecNumber>
    </recommendedName>
</protein>
<evidence type="ECO:0000256" key="1">
    <source>
        <dbReference type="ARBA" id="ARBA00003217"/>
    </source>
</evidence>
<evidence type="ECO:0000256" key="10">
    <source>
        <dbReference type="ARBA" id="ARBA00022984"/>
    </source>
</evidence>
<evidence type="ECO:0000256" key="12">
    <source>
        <dbReference type="ARBA" id="ARBA00034000"/>
    </source>
</evidence>
<dbReference type="GO" id="GO:0009252">
    <property type="term" value="P:peptidoglycan biosynthetic process"/>
    <property type="evidence" value="ECO:0007669"/>
    <property type="project" value="UniProtKB-KW"/>
</dbReference>
<dbReference type="InterPro" id="IPR001967">
    <property type="entry name" value="Peptidase_S11_N"/>
</dbReference>
<dbReference type="InterPro" id="IPR018044">
    <property type="entry name" value="Peptidase_S11"/>
</dbReference>
<sequence>MHKKTGQWIFLAILFIFIVSDTSLAATSPVVVGGAAIVIDSNNGQVLYEKNSHQHMYPASTTKILTAIIALENSNLNDQVRISSNACNVEGSAVGLQEGERISMEDLLYALMLNSGNDTAVAIAEHVGGSVSGFVDLTNKKAAEIGAVDSHFNNPNGLPDPNHYSSAYDLAVIARYAMKNPEFRKIVATETKNIRRENPEAQTYLLNHNKMLWQYEGTIGIKTGYTDAAGQCLVAAANRQNRELIAVVLGSVGTSIWDDDRALLDYGFVEFKSASVIDAAKYVTDTSVKYGVSTSVPVVASQSFTYDFPKDKPVEVRQEVRLKEQVSAPVVAGQKLGELVFFSGEREIGRVDLVSQQDVRRKWSVHWWQWVSLVLFILLWRSVNRFRYKYRRRGYVNLDRRKYYWK</sequence>
<dbReference type="RefSeq" id="WP_277443969.1">
    <property type="nucleotide sequence ID" value="NZ_JAKOAV010000016.1"/>
</dbReference>
<feature type="transmembrane region" description="Helical" evidence="16">
    <location>
        <begin position="367"/>
        <end position="383"/>
    </location>
</feature>
<dbReference type="GO" id="GO:0006508">
    <property type="term" value="P:proteolysis"/>
    <property type="evidence" value="ECO:0007669"/>
    <property type="project" value="UniProtKB-KW"/>
</dbReference>
<evidence type="ECO:0000256" key="5">
    <source>
        <dbReference type="ARBA" id="ARBA00022645"/>
    </source>
</evidence>
<dbReference type="GO" id="GO:0009002">
    <property type="term" value="F:serine-type D-Ala-D-Ala carboxypeptidase activity"/>
    <property type="evidence" value="ECO:0007669"/>
    <property type="project" value="UniProtKB-EC"/>
</dbReference>
<dbReference type="AlphaFoldDB" id="A0A9X4GZD0"/>
<keyword evidence="6" id="KW-0645">Protease</keyword>
<dbReference type="SUPFAM" id="SSF56601">
    <property type="entry name" value="beta-lactamase/transpeptidase-like"/>
    <property type="match status" value="1"/>
</dbReference>
<evidence type="ECO:0000256" key="15">
    <source>
        <dbReference type="RuleBase" id="RU004016"/>
    </source>
</evidence>
<accession>A0A9X4GZD0</accession>
<evidence type="ECO:0000256" key="4">
    <source>
        <dbReference type="ARBA" id="ARBA00012448"/>
    </source>
</evidence>
<dbReference type="EC" id="3.4.16.4" evidence="4"/>
<feature type="active site" description="Proton acceptor" evidence="13">
    <location>
        <position position="63"/>
    </location>
</feature>
<keyword evidence="7 17" id="KW-0732">Signal</keyword>
<feature type="signal peptide" evidence="17">
    <location>
        <begin position="1"/>
        <end position="25"/>
    </location>
</feature>
<evidence type="ECO:0000256" key="14">
    <source>
        <dbReference type="PIRSR" id="PIRSR618044-2"/>
    </source>
</evidence>
<keyword evidence="11" id="KW-0961">Cell wall biogenesis/degradation</keyword>
<evidence type="ECO:0000256" key="13">
    <source>
        <dbReference type="PIRSR" id="PIRSR618044-1"/>
    </source>
</evidence>
<feature type="active site" evidence="13">
    <location>
        <position position="115"/>
    </location>
</feature>
<dbReference type="InterPro" id="IPR012907">
    <property type="entry name" value="Peptidase_S11_C"/>
</dbReference>
<evidence type="ECO:0000256" key="6">
    <source>
        <dbReference type="ARBA" id="ARBA00022670"/>
    </source>
</evidence>
<dbReference type="EMBL" id="JAKOAV010000016">
    <property type="protein sequence ID" value="MDF9408630.1"/>
    <property type="molecule type" value="Genomic_DNA"/>
</dbReference>
<dbReference type="InterPro" id="IPR037167">
    <property type="entry name" value="Peptidase_S11_C_sf"/>
</dbReference>
<dbReference type="SUPFAM" id="SSF69189">
    <property type="entry name" value="Penicillin-binding protein associated domain"/>
    <property type="match status" value="1"/>
</dbReference>
<proteinExistence type="inferred from homology"/>
<gene>
    <name evidence="19" type="ORF">L7E55_09720</name>
</gene>
<dbReference type="InterPro" id="IPR012338">
    <property type="entry name" value="Beta-lactam/transpept-like"/>
</dbReference>
<evidence type="ECO:0000313" key="19">
    <source>
        <dbReference type="EMBL" id="MDF9408630.1"/>
    </source>
</evidence>
<keyword evidence="10" id="KW-0573">Peptidoglycan synthesis</keyword>
<keyword evidence="16" id="KW-0472">Membrane</keyword>
<dbReference type="Gene3D" id="2.60.410.10">
    <property type="entry name" value="D-Ala-D-Ala carboxypeptidase, C-terminal domain"/>
    <property type="match status" value="1"/>
</dbReference>
<comment type="similarity">
    <text evidence="3 15">Belongs to the peptidase S11 family.</text>
</comment>
<comment type="function">
    <text evidence="1">Removes C-terminal D-alanyl residues from sugar-peptide cell wall precursors.</text>
</comment>
<evidence type="ECO:0000256" key="8">
    <source>
        <dbReference type="ARBA" id="ARBA00022801"/>
    </source>
</evidence>
<evidence type="ECO:0000259" key="18">
    <source>
        <dbReference type="SMART" id="SM00936"/>
    </source>
</evidence>
<evidence type="ECO:0000256" key="7">
    <source>
        <dbReference type="ARBA" id="ARBA00022729"/>
    </source>
</evidence>
<organism evidence="19 20">
    <name type="scientific">Pelotomaculum isophthalicicum JI</name>
    <dbReference type="NCBI Taxonomy" id="947010"/>
    <lineage>
        <taxon>Bacteria</taxon>
        <taxon>Bacillati</taxon>
        <taxon>Bacillota</taxon>
        <taxon>Clostridia</taxon>
        <taxon>Eubacteriales</taxon>
        <taxon>Desulfotomaculaceae</taxon>
        <taxon>Pelotomaculum</taxon>
    </lineage>
</organism>
<keyword evidence="16" id="KW-1133">Transmembrane helix</keyword>
<dbReference type="GO" id="GO:0071555">
    <property type="term" value="P:cell wall organization"/>
    <property type="evidence" value="ECO:0007669"/>
    <property type="project" value="UniProtKB-KW"/>
</dbReference>
<evidence type="ECO:0000256" key="17">
    <source>
        <dbReference type="SAM" id="SignalP"/>
    </source>
</evidence>
<comment type="pathway">
    <text evidence="2">Cell wall biogenesis; peptidoglycan biosynthesis.</text>
</comment>
<dbReference type="SMART" id="SM00936">
    <property type="entry name" value="PBP5_C"/>
    <property type="match status" value="1"/>
</dbReference>
<dbReference type="Proteomes" id="UP001154312">
    <property type="component" value="Unassembled WGS sequence"/>
</dbReference>
<evidence type="ECO:0000313" key="20">
    <source>
        <dbReference type="Proteomes" id="UP001154312"/>
    </source>
</evidence>
<keyword evidence="8" id="KW-0378">Hydrolase</keyword>
<keyword evidence="9" id="KW-0133">Cell shape</keyword>
<dbReference type="Pfam" id="PF00768">
    <property type="entry name" value="Peptidase_S11"/>
    <property type="match status" value="1"/>
</dbReference>
<keyword evidence="16" id="KW-0812">Transmembrane</keyword>
<keyword evidence="20" id="KW-1185">Reference proteome</keyword>
<comment type="catalytic activity">
    <reaction evidence="12">
        <text>Preferential cleavage: (Ac)2-L-Lys-D-Ala-|-D-Ala. Also transpeptidation of peptidyl-alanyl moieties that are N-acyl substituents of D-alanine.</text>
        <dbReference type="EC" id="3.4.16.4"/>
    </reaction>
</comment>
<evidence type="ECO:0000256" key="2">
    <source>
        <dbReference type="ARBA" id="ARBA00004752"/>
    </source>
</evidence>
<dbReference type="PANTHER" id="PTHR21581:SF33">
    <property type="entry name" value="D-ALANYL-D-ALANINE CARBOXYPEPTIDASE DACB"/>
    <property type="match status" value="1"/>
</dbReference>
<evidence type="ECO:0000256" key="11">
    <source>
        <dbReference type="ARBA" id="ARBA00023316"/>
    </source>
</evidence>
<dbReference type="Pfam" id="PF07943">
    <property type="entry name" value="PBP5_C"/>
    <property type="match status" value="1"/>
</dbReference>
<feature type="chain" id="PRO_5040772681" description="serine-type D-Ala-D-Ala carboxypeptidase" evidence="17">
    <location>
        <begin position="26"/>
        <end position="406"/>
    </location>
</feature>
<dbReference type="InterPro" id="IPR015956">
    <property type="entry name" value="Peniciliin-bd_prot_C_sf"/>
</dbReference>
<feature type="active site" description="Acyl-ester intermediate" evidence="13">
    <location>
        <position position="60"/>
    </location>
</feature>
<feature type="domain" description="Peptidase S11 D-Ala-D-Ala carboxypeptidase A C-terminal" evidence="18">
    <location>
        <begin position="271"/>
        <end position="361"/>
    </location>
</feature>
<evidence type="ECO:0000256" key="16">
    <source>
        <dbReference type="SAM" id="Phobius"/>
    </source>
</evidence>
<comment type="caution">
    <text evidence="19">The sequence shown here is derived from an EMBL/GenBank/DDBJ whole genome shotgun (WGS) entry which is preliminary data.</text>
</comment>
<dbReference type="GO" id="GO:0008360">
    <property type="term" value="P:regulation of cell shape"/>
    <property type="evidence" value="ECO:0007669"/>
    <property type="project" value="UniProtKB-KW"/>
</dbReference>
<evidence type="ECO:0000256" key="9">
    <source>
        <dbReference type="ARBA" id="ARBA00022960"/>
    </source>
</evidence>
<dbReference type="PRINTS" id="PR00725">
    <property type="entry name" value="DADACBPTASE1"/>
</dbReference>
<reference evidence="19" key="1">
    <citation type="submission" date="2022-02" db="EMBL/GenBank/DDBJ databases">
        <authorList>
            <person name="Leng L."/>
        </authorList>
    </citation>
    <scope>NUCLEOTIDE SEQUENCE</scope>
    <source>
        <strain evidence="19">JI</strain>
    </source>
</reference>
<evidence type="ECO:0000256" key="3">
    <source>
        <dbReference type="ARBA" id="ARBA00007164"/>
    </source>
</evidence>
<name>A0A9X4GZD0_9FIRM</name>